<evidence type="ECO:0008006" key="6">
    <source>
        <dbReference type="Google" id="ProtNLM"/>
    </source>
</evidence>
<dbReference type="InterPro" id="IPR041393">
    <property type="entry name" value="Sld3_N"/>
</dbReference>
<reference evidence="4 5" key="1">
    <citation type="submission" date="2016-08" db="EMBL/GenBank/DDBJ databases">
        <title>Draft genome sequence of allopolyploid Zygosaccharomyces rouxii.</title>
        <authorList>
            <person name="Watanabe J."/>
            <person name="Uehara K."/>
            <person name="Mogi Y."/>
            <person name="Tsukioka Y."/>
        </authorList>
    </citation>
    <scope>NUCLEOTIDE SEQUENCE [LARGE SCALE GENOMIC DNA]</scope>
    <source>
        <strain evidence="4 5">NBRC 110957</strain>
    </source>
</reference>
<dbReference type="InterPro" id="IPR042511">
    <property type="entry name" value="Sld3"/>
</dbReference>
<feature type="domain" description="Sld3 N-terminal" evidence="3">
    <location>
        <begin position="6"/>
        <end position="114"/>
    </location>
</feature>
<proteinExistence type="predicted"/>
<dbReference type="Proteomes" id="UP000187013">
    <property type="component" value="Unassembled WGS sequence"/>
</dbReference>
<evidence type="ECO:0000313" key="4">
    <source>
        <dbReference type="EMBL" id="GAV48321.1"/>
    </source>
</evidence>
<feature type="compositionally biased region" description="Polar residues" evidence="1">
    <location>
        <begin position="603"/>
        <end position="636"/>
    </location>
</feature>
<gene>
    <name evidence="4" type="ORF">ZYGR_0I06180</name>
</gene>
<dbReference type="InterPro" id="IPR013948">
    <property type="entry name" value="DNA_replication_reg_Sld3_C"/>
</dbReference>
<dbReference type="AlphaFoldDB" id="A0A1Q2ZXY9"/>
<dbReference type="PANTHER" id="PTHR28067:SF1">
    <property type="entry name" value="DNA REPLICATION REGULATOR SLD3"/>
    <property type="match status" value="1"/>
</dbReference>
<dbReference type="Pfam" id="PF08639">
    <property type="entry name" value="Sld3_STD"/>
    <property type="match status" value="1"/>
</dbReference>
<dbReference type="OrthoDB" id="5395343at2759"/>
<dbReference type="Gene3D" id="1.20.58.2130">
    <property type="match status" value="2"/>
</dbReference>
<evidence type="ECO:0000259" key="3">
    <source>
        <dbReference type="Pfam" id="PF18523"/>
    </source>
</evidence>
<sequence>MSSWRLVASVRTLPSSLRLELDGAQVNSYEEFVPNIISESRANKIGLRHLIHNPDKYCVLERYGNGFWIRYDVLQMDLQEVEDEFTGNEHLINWAAIKEWNLMGFKDLLPLWKEDVMSRPASQQVVDLEMKPPGEDKSHNEVIKLDPATFLEAKYYDSLFNIHLPLAYFVKSTLSRLKNACNVTFGKENAYLTIILGILKRIDEFDQRHADGGLVIKDVGPIAAEKRQSCLEKFGVRVSGDFNDDNNDQSSSIKELPGILKIREIKLQIIILLETIAHHQLDANFENFESRYKSKLKKRSLNLTKLRALPMKSKLNRRKPADNPTKTTEQLDYCEQLDLYLDKICILDILLASEPAGPEDENIDTIQEHKKNLLNKHKESSSAGFINYVLVPYFAKRVPNAVKFTIQKLKGPSLKSRKTSERTVPERGSSSLADARHESVSRLSSTPSSPQLTPAVPWHRHSSANQELLSTKTGSNASALFESGSSLLKKPAFISRTKSDLTMNLMRKRQLSVTDLSSNDRNMTANNEKNNGERVRLLTQSQKSFRRVGIRKGEREVPDPKAGKEETEAVQVMGTPLVKVSGGTPSKRAKLQNIVESPVNAGASAQQSTNIKNLQSSPIVYGTPQQNYEPTQPNGNKSRKNIKRRLFAP</sequence>
<evidence type="ECO:0000259" key="2">
    <source>
        <dbReference type="Pfam" id="PF08639"/>
    </source>
</evidence>
<accession>A0A1Q2ZXY9</accession>
<feature type="region of interest" description="Disordered" evidence="1">
    <location>
        <begin position="413"/>
        <end position="457"/>
    </location>
</feature>
<evidence type="ECO:0000313" key="5">
    <source>
        <dbReference type="Proteomes" id="UP000187013"/>
    </source>
</evidence>
<protein>
    <recommendedName>
        <fullName evidence="6">DNA replication regulator Sld3 C-terminal domain-containing protein</fullName>
    </recommendedName>
</protein>
<feature type="compositionally biased region" description="Basic residues" evidence="1">
    <location>
        <begin position="637"/>
        <end position="649"/>
    </location>
</feature>
<dbReference type="EMBL" id="BDGX01000009">
    <property type="protein sequence ID" value="GAV48321.1"/>
    <property type="molecule type" value="Genomic_DNA"/>
</dbReference>
<evidence type="ECO:0000256" key="1">
    <source>
        <dbReference type="SAM" id="MobiDB-lite"/>
    </source>
</evidence>
<dbReference type="GO" id="GO:0031261">
    <property type="term" value="C:DNA replication preinitiation complex"/>
    <property type="evidence" value="ECO:0007669"/>
    <property type="project" value="TreeGrafter"/>
</dbReference>
<dbReference type="eggNOG" id="ENOG502RE09">
    <property type="taxonomic scope" value="Eukaryota"/>
</dbReference>
<name>A0A1Q2ZXY9_ZYGRO</name>
<organism evidence="4 5">
    <name type="scientific">Zygosaccharomyces rouxii</name>
    <dbReference type="NCBI Taxonomy" id="4956"/>
    <lineage>
        <taxon>Eukaryota</taxon>
        <taxon>Fungi</taxon>
        <taxon>Dikarya</taxon>
        <taxon>Ascomycota</taxon>
        <taxon>Saccharomycotina</taxon>
        <taxon>Saccharomycetes</taxon>
        <taxon>Saccharomycetales</taxon>
        <taxon>Saccharomycetaceae</taxon>
        <taxon>Zygosaccharomyces</taxon>
    </lineage>
</organism>
<dbReference type="PANTHER" id="PTHR28067">
    <property type="entry name" value="DNA REPLICATION REGULATOR SLD3"/>
    <property type="match status" value="1"/>
</dbReference>
<dbReference type="Pfam" id="PF18523">
    <property type="entry name" value="Sld3_N"/>
    <property type="match status" value="1"/>
</dbReference>
<feature type="region of interest" description="Disordered" evidence="1">
    <location>
        <begin position="600"/>
        <end position="649"/>
    </location>
</feature>
<feature type="domain" description="DNA replication regulator Sld3 C-terminal" evidence="2">
    <location>
        <begin position="146"/>
        <end position="634"/>
    </location>
</feature>
<comment type="caution">
    <text evidence="4">The sequence shown here is derived from an EMBL/GenBank/DDBJ whole genome shotgun (WGS) entry which is preliminary data.</text>
</comment>
<feature type="compositionally biased region" description="Low complexity" evidence="1">
    <location>
        <begin position="441"/>
        <end position="454"/>
    </location>
</feature>
<dbReference type="GO" id="GO:0006270">
    <property type="term" value="P:DNA replication initiation"/>
    <property type="evidence" value="ECO:0007669"/>
    <property type="project" value="InterPro"/>
</dbReference>